<organism evidence="3">
    <name type="scientific">Leishmania guyanensis</name>
    <dbReference type="NCBI Taxonomy" id="5670"/>
    <lineage>
        <taxon>Eukaryota</taxon>
        <taxon>Discoba</taxon>
        <taxon>Euglenozoa</taxon>
        <taxon>Kinetoplastea</taxon>
        <taxon>Metakinetoplastina</taxon>
        <taxon>Trypanosomatida</taxon>
        <taxon>Trypanosomatidae</taxon>
        <taxon>Leishmaniinae</taxon>
        <taxon>Leishmania</taxon>
        <taxon>Leishmania guyanensis species complex</taxon>
    </lineage>
</organism>
<evidence type="ECO:0000256" key="1">
    <source>
        <dbReference type="SAM" id="Phobius"/>
    </source>
</evidence>
<dbReference type="AlphaFoldDB" id="A0A1E1IT83"/>
<proteinExistence type="predicted"/>
<sequence length="107" mass="11358">MFAISLLIALVALAAASFARPAVAAPGDLTQNVNNQTCSKGCVAGLLIMAAIVSVISSSLMCFIFWPAVELKSRQAARAAARKRIRMRKIADEEARAKNAVSDDHNT</sequence>
<keyword evidence="1" id="KW-0812">Transmembrane</keyword>
<dbReference type="EMBL" id="CALQ01000572">
    <property type="protein sequence ID" value="CCM14489.1"/>
    <property type="molecule type" value="Genomic_DNA"/>
</dbReference>
<feature type="signal peptide" evidence="2">
    <location>
        <begin position="1"/>
        <end position="24"/>
    </location>
</feature>
<feature type="transmembrane region" description="Helical" evidence="1">
    <location>
        <begin position="43"/>
        <end position="66"/>
    </location>
</feature>
<evidence type="ECO:0000256" key="2">
    <source>
        <dbReference type="SAM" id="SignalP"/>
    </source>
</evidence>
<accession>A0A1E1IT83</accession>
<keyword evidence="1" id="KW-0472">Membrane</keyword>
<protein>
    <recommendedName>
        <fullName evidence="4">Transmembrane protein</fullName>
    </recommendedName>
</protein>
<gene>
    <name evidence="3" type="primary">LgM4147LRVhigh.18.00690.00990</name>
    <name evidence="3" type="ORF">BN36_1819930</name>
</gene>
<evidence type="ECO:0000313" key="3">
    <source>
        <dbReference type="EMBL" id="CCM14489.1"/>
    </source>
</evidence>
<keyword evidence="1" id="KW-1133">Transmembrane helix</keyword>
<name>A0A1E1IT83_LEIGU</name>
<keyword evidence="2" id="KW-0732">Signal</keyword>
<feature type="chain" id="PRO_5009113760" description="Transmembrane protein" evidence="2">
    <location>
        <begin position="25"/>
        <end position="107"/>
    </location>
</feature>
<reference evidence="3" key="1">
    <citation type="submission" date="2012-08" db="EMBL/GenBank/DDBJ databases">
        <title>Comparative genomics of metastatic and non-metastatic Leishmania guyanensis provides insights into polygenic factors involved in Leishmania RNA virus infection.</title>
        <authorList>
            <person name="Smith D."/>
            <person name="Hertz-Fowler C."/>
            <person name="Martin R."/>
            <person name="Dickens N."/>
            <person name="Fasel N."/>
            <person name="Falquet L."/>
            <person name="Beverley S."/>
            <person name="Zangger H."/>
            <person name="Calderon-Copete S."/>
            <person name="Mottram J."/>
            <person name="Xenarios I."/>
        </authorList>
    </citation>
    <scope>NUCLEOTIDE SEQUENCE</scope>
    <source>
        <strain evidence="3">MHOM/BR/75/M4147/SSU:IR2SAT-LUC</strain>
    </source>
</reference>
<evidence type="ECO:0008006" key="4">
    <source>
        <dbReference type="Google" id="ProtNLM"/>
    </source>
</evidence>